<comment type="similarity">
    <text evidence="2">Belongs to the CDP-alcohol phosphatidyltransferase class-I family.</text>
</comment>
<keyword evidence="1 2" id="KW-0808">Transferase</keyword>
<evidence type="ECO:0000256" key="1">
    <source>
        <dbReference type="ARBA" id="ARBA00022679"/>
    </source>
</evidence>
<accession>A0ABZ2LEF5</accession>
<evidence type="ECO:0000313" key="6">
    <source>
        <dbReference type="Proteomes" id="UP001374803"/>
    </source>
</evidence>
<feature type="transmembrane region" description="Helical" evidence="4">
    <location>
        <begin position="81"/>
        <end position="106"/>
    </location>
</feature>
<keyword evidence="4" id="KW-1133">Transmembrane helix</keyword>
<evidence type="ECO:0000256" key="2">
    <source>
        <dbReference type="RuleBase" id="RU003750"/>
    </source>
</evidence>
<keyword evidence="4" id="KW-0472">Membrane</keyword>
<dbReference type="InterPro" id="IPR000462">
    <property type="entry name" value="CDP-OH_P_trans"/>
</dbReference>
<keyword evidence="6" id="KW-1185">Reference proteome</keyword>
<gene>
    <name evidence="5" type="ORF">LVJ94_10035</name>
</gene>
<feature type="transmembrane region" description="Helical" evidence="4">
    <location>
        <begin position="152"/>
        <end position="173"/>
    </location>
</feature>
<dbReference type="Gene3D" id="1.20.120.1760">
    <property type="match status" value="1"/>
</dbReference>
<feature type="compositionally biased region" description="Low complexity" evidence="3">
    <location>
        <begin position="261"/>
        <end position="273"/>
    </location>
</feature>
<dbReference type="InterPro" id="IPR048254">
    <property type="entry name" value="CDP_ALCOHOL_P_TRANSF_CS"/>
</dbReference>
<organism evidence="5 6">
    <name type="scientific">Pendulispora rubella</name>
    <dbReference type="NCBI Taxonomy" id="2741070"/>
    <lineage>
        <taxon>Bacteria</taxon>
        <taxon>Pseudomonadati</taxon>
        <taxon>Myxococcota</taxon>
        <taxon>Myxococcia</taxon>
        <taxon>Myxococcales</taxon>
        <taxon>Sorangiineae</taxon>
        <taxon>Pendulisporaceae</taxon>
        <taxon>Pendulispora</taxon>
    </lineage>
</organism>
<dbReference type="PROSITE" id="PS00379">
    <property type="entry name" value="CDP_ALCOHOL_P_TRANSF"/>
    <property type="match status" value="1"/>
</dbReference>
<evidence type="ECO:0000256" key="4">
    <source>
        <dbReference type="SAM" id="Phobius"/>
    </source>
</evidence>
<name>A0ABZ2LEF5_9BACT</name>
<proteinExistence type="inferred from homology"/>
<reference evidence="5" key="1">
    <citation type="submission" date="2021-12" db="EMBL/GenBank/DDBJ databases">
        <title>Discovery of the Pendulisporaceae a myxobacterial family with distinct sporulation behavior and unique specialized metabolism.</title>
        <authorList>
            <person name="Garcia R."/>
            <person name="Popoff A."/>
            <person name="Bader C.D."/>
            <person name="Loehr J."/>
            <person name="Walesch S."/>
            <person name="Walt C."/>
            <person name="Boldt J."/>
            <person name="Bunk B."/>
            <person name="Haeckl F.J.F.P.J."/>
            <person name="Gunesch A.P."/>
            <person name="Birkelbach J."/>
            <person name="Nuebel U."/>
            <person name="Pietschmann T."/>
            <person name="Bach T."/>
            <person name="Mueller R."/>
        </authorList>
    </citation>
    <scope>NUCLEOTIDE SEQUENCE</scope>
    <source>
        <strain evidence="5">MSr11367</strain>
    </source>
</reference>
<dbReference type="Proteomes" id="UP001374803">
    <property type="component" value="Chromosome"/>
</dbReference>
<dbReference type="RefSeq" id="WP_394837233.1">
    <property type="nucleotide sequence ID" value="NZ_CP089929.1"/>
</dbReference>
<sequence length="279" mass="28982">MIDVICSLALLSLLVAVVVAYGVRLVLRGEAHFARVDAAGSSPLLGRRLMEMAYWSLQPVARLCIRLGIGPNAITLASMGLALIAAGALAFGHFGVAAVITAVAALGDALDGLVARSTGVASDAGEVLDAAVDRYFEGTFLSGLAIYYRDDVPTLIIALAALLGSFMVSYATAKAEACHAEVPRGWMRRSERAVYLNVGITLVPLLGKVPMIAALAVVALFSNVSAIRRLAALAATLRARDAASPLPQEPVVEREEEESIEAAPPASSAIRSEVTSAAS</sequence>
<feature type="transmembrane region" description="Helical" evidence="4">
    <location>
        <begin position="194"/>
        <end position="221"/>
    </location>
</feature>
<protein>
    <submittedName>
        <fullName evidence="5">CDP-alcohol phosphatidyltransferase family protein</fullName>
    </submittedName>
</protein>
<evidence type="ECO:0000256" key="3">
    <source>
        <dbReference type="SAM" id="MobiDB-lite"/>
    </source>
</evidence>
<feature type="region of interest" description="Disordered" evidence="3">
    <location>
        <begin position="241"/>
        <end position="279"/>
    </location>
</feature>
<dbReference type="Pfam" id="PF01066">
    <property type="entry name" value="CDP-OH_P_transf"/>
    <property type="match status" value="1"/>
</dbReference>
<dbReference type="EMBL" id="CP089983">
    <property type="protein sequence ID" value="WXB07571.1"/>
    <property type="molecule type" value="Genomic_DNA"/>
</dbReference>
<dbReference type="InterPro" id="IPR043130">
    <property type="entry name" value="CDP-OH_PTrfase_TM_dom"/>
</dbReference>
<keyword evidence="4" id="KW-0812">Transmembrane</keyword>
<evidence type="ECO:0000313" key="5">
    <source>
        <dbReference type="EMBL" id="WXB07571.1"/>
    </source>
</evidence>